<accession>A0ABV6RYA5</accession>
<gene>
    <name evidence="6" type="ORF">ACFFGH_27435</name>
</gene>
<evidence type="ECO:0000256" key="1">
    <source>
        <dbReference type="ARBA" id="ARBA00023239"/>
    </source>
</evidence>
<comment type="similarity">
    <text evidence="3">Belongs to the C-glycoside deglycosidase beta subunit family.</text>
</comment>
<reference evidence="6 7" key="1">
    <citation type="submission" date="2024-09" db="EMBL/GenBank/DDBJ databases">
        <authorList>
            <person name="Sun Q."/>
            <person name="Mori K."/>
        </authorList>
    </citation>
    <scope>NUCLEOTIDE SEQUENCE [LARGE SCALE GENOMIC DNA]</scope>
    <source>
        <strain evidence="6 7">KCTC 23076</strain>
    </source>
</reference>
<keyword evidence="7" id="KW-1185">Reference proteome</keyword>
<proteinExistence type="inferred from homology"/>
<dbReference type="Proteomes" id="UP001589896">
    <property type="component" value="Unassembled WGS sequence"/>
</dbReference>
<evidence type="ECO:0000313" key="7">
    <source>
        <dbReference type="Proteomes" id="UP001589896"/>
    </source>
</evidence>
<feature type="domain" description="C-glycoside deglycosidase beta subunit" evidence="5">
    <location>
        <begin position="20"/>
        <end position="107"/>
    </location>
</feature>
<keyword evidence="2" id="KW-0119">Carbohydrate metabolism</keyword>
<evidence type="ECO:0000256" key="4">
    <source>
        <dbReference type="ARBA" id="ARBA00047208"/>
    </source>
</evidence>
<evidence type="ECO:0000256" key="2">
    <source>
        <dbReference type="ARBA" id="ARBA00023277"/>
    </source>
</evidence>
<evidence type="ECO:0000256" key="3">
    <source>
        <dbReference type="ARBA" id="ARBA00046336"/>
    </source>
</evidence>
<protein>
    <recommendedName>
        <fullName evidence="4">C-deglycosylation enzyme beta subunit</fullName>
    </recommendedName>
</protein>
<dbReference type="EMBL" id="JBHLTG010000008">
    <property type="protein sequence ID" value="MFC0681579.1"/>
    <property type="molecule type" value="Genomic_DNA"/>
</dbReference>
<evidence type="ECO:0000259" key="5">
    <source>
        <dbReference type="Pfam" id="PF19906"/>
    </source>
</evidence>
<dbReference type="Pfam" id="PF19906">
    <property type="entry name" value="CGDB"/>
    <property type="match status" value="1"/>
</dbReference>
<evidence type="ECO:0000313" key="6">
    <source>
        <dbReference type="EMBL" id="MFC0681579.1"/>
    </source>
</evidence>
<comment type="caution">
    <text evidence="6">The sequence shown here is derived from an EMBL/GenBank/DDBJ whole genome shotgun (WGS) entry which is preliminary data.</text>
</comment>
<dbReference type="InterPro" id="IPR045959">
    <property type="entry name" value="CGDB"/>
</dbReference>
<organism evidence="6 7">
    <name type="scientific">Lysobacter korlensis</name>
    <dbReference type="NCBI Taxonomy" id="553636"/>
    <lineage>
        <taxon>Bacteria</taxon>
        <taxon>Pseudomonadati</taxon>
        <taxon>Pseudomonadota</taxon>
        <taxon>Gammaproteobacteria</taxon>
        <taxon>Lysobacterales</taxon>
        <taxon>Lysobacteraceae</taxon>
        <taxon>Lysobacter</taxon>
    </lineage>
</organism>
<keyword evidence="1" id="KW-0456">Lyase</keyword>
<name>A0ABV6RYA5_9GAMM</name>
<sequence>MIPDRLIEEGTLRTDGTRTSVEVRIPWYRAIPASCIADVELTVDGASAPRESITWTMNDRTFTLDELPEETDEWWYVLDSAVVSGELPVVGDREHTVEVGLKLYIPYIITDHGVLQIEEHNTKTMKAEETKAEAIDA</sequence>
<dbReference type="RefSeq" id="WP_386674453.1">
    <property type="nucleotide sequence ID" value="NZ_JBHLTG010000008.1"/>
</dbReference>